<keyword evidence="9" id="KW-1185">Reference proteome</keyword>
<dbReference type="RefSeq" id="WP_284360375.1">
    <property type="nucleotide sequence ID" value="NZ_BPFZ01000010.1"/>
</dbReference>
<reference evidence="8" key="1">
    <citation type="submission" date="2021-05" db="EMBL/GenBank/DDBJ databases">
        <authorList>
            <person name="Tanabe Y."/>
        </authorList>
    </citation>
    <scope>NUCLEOTIDE SEQUENCE</scope>
    <source>
        <strain evidence="8">BOTRYCO-1</strain>
    </source>
</reference>
<sequence length="101" mass="11439">MKRFEIWKLAAVDQIEQLVVVLQSERVDQIRSIIVAPLRPAQANLEIEKLMPQIAVLGKPYVVLTPLLSAVDRRELVEKIDHAGAFDYEIMAALDRLFTGL</sequence>
<dbReference type="InterPro" id="IPR011067">
    <property type="entry name" value="Plasmid_toxin/cell-grow_inhib"/>
</dbReference>
<evidence type="ECO:0000256" key="3">
    <source>
        <dbReference type="ARBA" id="ARBA00022491"/>
    </source>
</evidence>
<keyword evidence="4" id="KW-0805">Transcription regulation</keyword>
<evidence type="ECO:0000256" key="6">
    <source>
        <dbReference type="ARBA" id="ARBA00029628"/>
    </source>
</evidence>
<dbReference type="InterPro" id="IPR002712">
    <property type="entry name" value="CcdB"/>
</dbReference>
<comment type="caution">
    <text evidence="8">The sequence shown here is derived from an EMBL/GenBank/DDBJ whole genome shotgun (WGS) entry which is preliminary data.</text>
</comment>
<evidence type="ECO:0000256" key="1">
    <source>
        <dbReference type="ARBA" id="ARBA00005230"/>
    </source>
</evidence>
<comment type="similarity">
    <text evidence="1">Belongs to the CcdB toxin family.</text>
</comment>
<dbReference type="Proteomes" id="UP001161064">
    <property type="component" value="Unassembled WGS sequence"/>
</dbReference>
<keyword evidence="5" id="KW-0804">Transcription</keyword>
<keyword evidence="3" id="KW-0678">Repressor</keyword>
<dbReference type="EMBL" id="BPFZ01000010">
    <property type="protein sequence ID" value="GIU67457.1"/>
    <property type="molecule type" value="Genomic_DNA"/>
</dbReference>
<evidence type="ECO:0000256" key="2">
    <source>
        <dbReference type="ARBA" id="ARBA00015075"/>
    </source>
</evidence>
<organism evidence="8 9">
    <name type="scientific">Candidatus Phycosocius spiralis</name>
    <dbReference type="NCBI Taxonomy" id="2815099"/>
    <lineage>
        <taxon>Bacteria</taxon>
        <taxon>Pseudomonadati</taxon>
        <taxon>Pseudomonadota</taxon>
        <taxon>Alphaproteobacteria</taxon>
        <taxon>Caulobacterales</taxon>
        <taxon>Caulobacterales incertae sedis</taxon>
        <taxon>Candidatus Phycosocius</taxon>
    </lineage>
</organism>
<evidence type="ECO:0000256" key="7">
    <source>
        <dbReference type="ARBA" id="ARBA00033135"/>
    </source>
</evidence>
<name>A0ABQ4PWK9_9PROT</name>
<accession>A0ABQ4PWK9</accession>
<evidence type="ECO:0000256" key="4">
    <source>
        <dbReference type="ARBA" id="ARBA00023015"/>
    </source>
</evidence>
<evidence type="ECO:0000313" key="8">
    <source>
        <dbReference type="EMBL" id="GIU67457.1"/>
    </source>
</evidence>
<evidence type="ECO:0000313" key="9">
    <source>
        <dbReference type="Proteomes" id="UP001161064"/>
    </source>
</evidence>
<gene>
    <name evidence="8" type="ORF">PsB1_1611</name>
</gene>
<dbReference type="Gene3D" id="2.30.30.110">
    <property type="match status" value="1"/>
</dbReference>
<dbReference type="Pfam" id="PF01845">
    <property type="entry name" value="CcdB"/>
    <property type="match status" value="1"/>
</dbReference>
<reference evidence="8" key="2">
    <citation type="journal article" date="2023" name="ISME Commun">
        <title>Characterization of a bloom-associated alphaproteobacterial lineage, 'Candidatus Phycosocius': insights into freshwater algal-bacterial interactions.</title>
        <authorList>
            <person name="Tanabe Y."/>
            <person name="Yamaguchi H."/>
            <person name="Yoshida M."/>
            <person name="Kai A."/>
            <person name="Okazaki Y."/>
        </authorList>
    </citation>
    <scope>NUCLEOTIDE SEQUENCE</scope>
    <source>
        <strain evidence="8">BOTRYCO-1</strain>
    </source>
</reference>
<evidence type="ECO:0000256" key="5">
    <source>
        <dbReference type="ARBA" id="ARBA00023163"/>
    </source>
</evidence>
<proteinExistence type="inferred from homology"/>
<protein>
    <recommendedName>
        <fullName evidence="2">Toxin CcdB</fullName>
    </recommendedName>
    <alternativeName>
        <fullName evidence="7">Cytotoxic protein CcdB</fullName>
    </alternativeName>
    <alternativeName>
        <fullName evidence="6">Protein LetD</fullName>
    </alternativeName>
</protein>
<dbReference type="SUPFAM" id="SSF50118">
    <property type="entry name" value="Cell growth inhibitor/plasmid maintenance toxic component"/>
    <property type="match status" value="1"/>
</dbReference>